<dbReference type="VEuPathDB" id="AmoebaDB:KM1_064430"/>
<keyword evidence="1" id="KW-0472">Membrane</keyword>
<evidence type="ECO:0000313" key="3">
    <source>
        <dbReference type="Proteomes" id="UP000078387"/>
    </source>
</evidence>
<keyword evidence="1" id="KW-0812">Transmembrane</keyword>
<name>A0A5K1V8Z0_ENTHI</name>
<dbReference type="Proteomes" id="UP000078387">
    <property type="component" value="Unassembled WGS sequence"/>
</dbReference>
<accession>A0A5K1V8Z0</accession>
<sequence length="182" mass="19977">MLIFVLINLSIAFELIIPVEKTSKGEILSFTKMKQDECIITKTGSKKLVIVKLYSFILHFASNDCSGARISVEEIKPSSIESFSPKSIAALKPCRGQEEPINEEIIYITETCSSTSSGSTQFKVINNSLITFDYPSNDCSGLSLQSHCVQCGESISKYTLVCSSGISMVSMVFVFIIFVISI</sequence>
<dbReference type="VEuPathDB" id="AmoebaDB:EHI8A_054730"/>
<dbReference type="VEuPathDB" id="AmoebaDB:EHI7A_029620"/>
<evidence type="ECO:0000256" key="1">
    <source>
        <dbReference type="SAM" id="Phobius"/>
    </source>
</evidence>
<reference evidence="2 3" key="1">
    <citation type="submission" date="2016-05" db="EMBL/GenBank/DDBJ databases">
        <title>First whole genome sequencing of Entamoeba histolytica HM1:IMSS-clone-6.</title>
        <authorList>
            <person name="Mukherjee Avik.K."/>
            <person name="Izumyama S."/>
            <person name="Nakada-Tsukui K."/>
            <person name="Nozaki T."/>
        </authorList>
    </citation>
    <scope>NUCLEOTIDE SEQUENCE [LARGE SCALE GENOMIC DNA]</scope>
    <source>
        <strain evidence="2 3">HM1:IMSS clone 6</strain>
    </source>
</reference>
<comment type="caution">
    <text evidence="2">The sequence shown here is derived from an EMBL/GenBank/DDBJ whole genome shotgun (WGS) entry which is preliminary data.</text>
</comment>
<dbReference type="EMBL" id="BDEQ01000001">
    <property type="protein sequence ID" value="GAT92189.1"/>
    <property type="molecule type" value="Genomic_DNA"/>
</dbReference>
<dbReference type="VEuPathDB" id="AmoebaDB:EHI_110610"/>
<keyword evidence="1" id="KW-1133">Transmembrane helix</keyword>
<dbReference type="VEuPathDB" id="AmoebaDB:EHI5A_052150"/>
<protein>
    <submittedName>
        <fullName evidence="2">Uncharacterized protein</fullName>
    </submittedName>
</protein>
<dbReference type="OMA" id="IYITEAC"/>
<feature type="transmembrane region" description="Helical" evidence="1">
    <location>
        <begin position="158"/>
        <end position="180"/>
    </location>
</feature>
<gene>
    <name evidence="2" type="ORF">CL6EHI_110610</name>
</gene>
<proteinExistence type="predicted"/>
<organism evidence="2 3">
    <name type="scientific">Entamoeba histolytica</name>
    <dbReference type="NCBI Taxonomy" id="5759"/>
    <lineage>
        <taxon>Eukaryota</taxon>
        <taxon>Amoebozoa</taxon>
        <taxon>Evosea</taxon>
        <taxon>Archamoebae</taxon>
        <taxon>Mastigamoebida</taxon>
        <taxon>Entamoebidae</taxon>
        <taxon>Entamoeba</taxon>
    </lineage>
</organism>
<dbReference type="AlphaFoldDB" id="A0A5K1V8Z0"/>
<evidence type="ECO:0000313" key="2">
    <source>
        <dbReference type="EMBL" id="GAT92189.1"/>
    </source>
</evidence>